<dbReference type="InterPro" id="IPR027417">
    <property type="entry name" value="P-loop_NTPase"/>
</dbReference>
<dbReference type="RefSeq" id="WP_386766219.1">
    <property type="nucleotide sequence ID" value="NZ_JBHSTI010000008.1"/>
</dbReference>
<accession>A0ABW1T2B9</accession>
<evidence type="ECO:0000256" key="3">
    <source>
        <dbReference type="ARBA" id="ARBA00022741"/>
    </source>
</evidence>
<proteinExistence type="inferred from homology"/>
<dbReference type="GO" id="GO:0005524">
    <property type="term" value="F:ATP binding"/>
    <property type="evidence" value="ECO:0007669"/>
    <property type="project" value="UniProtKB-KW"/>
</dbReference>
<dbReference type="InterPro" id="IPR003439">
    <property type="entry name" value="ABC_transporter-like_ATP-bd"/>
</dbReference>
<dbReference type="CDD" id="cd03230">
    <property type="entry name" value="ABC_DR_subfamily_A"/>
    <property type="match status" value="1"/>
</dbReference>
<sequence>MGTGRGPAVRTSALSKFYGRHVGVVHLDLEVDEGEVYGLLGPNGAGKTTTIRTLLGLIRPTSGSAEVLGLPLSRGVEIRRSTGYLPGDLALYDRMTAAALLEHLARLRGGLDRGRMRALAERLDLDLDRRVRELSRGNRQKVGVVQAFLHRPRLLVLDEPTSGLDPLVQQEFQALVRESQDQGATVLLSSHVLAEVQHLADRVAIMDRGRLVVVDTVDGLREKATKQVELDFACDPPPALSSAPGVREVRVHGRTAVCTVVGPVGGLVSAASAYGLVDVHTHDPDLEDAFFGYLGGADHVDA</sequence>
<name>A0ABW1T2B9_9ACTN</name>
<feature type="domain" description="ABC transporter" evidence="5">
    <location>
        <begin position="9"/>
        <end position="233"/>
    </location>
</feature>
<reference evidence="7" key="1">
    <citation type="journal article" date="2019" name="Int. J. Syst. Evol. Microbiol.">
        <title>The Global Catalogue of Microorganisms (GCM) 10K type strain sequencing project: providing services to taxonomists for standard genome sequencing and annotation.</title>
        <authorList>
            <consortium name="The Broad Institute Genomics Platform"/>
            <consortium name="The Broad Institute Genome Sequencing Center for Infectious Disease"/>
            <person name="Wu L."/>
            <person name="Ma J."/>
        </authorList>
    </citation>
    <scope>NUCLEOTIDE SEQUENCE [LARGE SCALE GENOMIC DNA]</scope>
    <source>
        <strain evidence="7">CGMCC 4.7317</strain>
    </source>
</reference>
<dbReference type="SUPFAM" id="SSF52540">
    <property type="entry name" value="P-loop containing nucleoside triphosphate hydrolases"/>
    <property type="match status" value="1"/>
</dbReference>
<dbReference type="EMBL" id="JBHSTI010000008">
    <property type="protein sequence ID" value="MFC6238208.1"/>
    <property type="molecule type" value="Genomic_DNA"/>
</dbReference>
<dbReference type="PANTHER" id="PTHR43335:SF4">
    <property type="entry name" value="ABC TRANSPORTER, ATP-BINDING PROTEIN"/>
    <property type="match status" value="1"/>
</dbReference>
<evidence type="ECO:0000259" key="5">
    <source>
        <dbReference type="PROSITE" id="PS50893"/>
    </source>
</evidence>
<dbReference type="Proteomes" id="UP001596138">
    <property type="component" value="Unassembled WGS sequence"/>
</dbReference>
<dbReference type="Pfam" id="PF00005">
    <property type="entry name" value="ABC_tran"/>
    <property type="match status" value="1"/>
</dbReference>
<keyword evidence="3" id="KW-0547">Nucleotide-binding</keyword>
<dbReference type="PROSITE" id="PS50893">
    <property type="entry name" value="ABC_TRANSPORTER_2"/>
    <property type="match status" value="1"/>
</dbReference>
<evidence type="ECO:0000313" key="7">
    <source>
        <dbReference type="Proteomes" id="UP001596138"/>
    </source>
</evidence>
<keyword evidence="2" id="KW-0813">Transport</keyword>
<evidence type="ECO:0000256" key="4">
    <source>
        <dbReference type="ARBA" id="ARBA00022840"/>
    </source>
</evidence>
<dbReference type="SMART" id="SM00382">
    <property type="entry name" value="AAA"/>
    <property type="match status" value="1"/>
</dbReference>
<evidence type="ECO:0000256" key="2">
    <source>
        <dbReference type="ARBA" id="ARBA00022448"/>
    </source>
</evidence>
<dbReference type="InterPro" id="IPR003593">
    <property type="entry name" value="AAA+_ATPase"/>
</dbReference>
<gene>
    <name evidence="6" type="ORF">ACFQGU_09985</name>
</gene>
<comment type="caution">
    <text evidence="6">The sequence shown here is derived from an EMBL/GenBank/DDBJ whole genome shotgun (WGS) entry which is preliminary data.</text>
</comment>
<keyword evidence="7" id="KW-1185">Reference proteome</keyword>
<protein>
    <submittedName>
        <fullName evidence="6">ABC transporter ATP-binding protein</fullName>
    </submittedName>
</protein>
<organism evidence="6 7">
    <name type="scientific">Longivirga aurantiaca</name>
    <dbReference type="NCBI Taxonomy" id="1837743"/>
    <lineage>
        <taxon>Bacteria</taxon>
        <taxon>Bacillati</taxon>
        <taxon>Actinomycetota</taxon>
        <taxon>Actinomycetes</taxon>
        <taxon>Sporichthyales</taxon>
        <taxon>Sporichthyaceae</taxon>
        <taxon>Longivirga</taxon>
    </lineage>
</organism>
<dbReference type="Gene3D" id="3.40.50.300">
    <property type="entry name" value="P-loop containing nucleotide triphosphate hydrolases"/>
    <property type="match status" value="1"/>
</dbReference>
<comment type="similarity">
    <text evidence="1">Belongs to the ABC transporter superfamily.</text>
</comment>
<evidence type="ECO:0000313" key="6">
    <source>
        <dbReference type="EMBL" id="MFC6238208.1"/>
    </source>
</evidence>
<evidence type="ECO:0000256" key="1">
    <source>
        <dbReference type="ARBA" id="ARBA00005417"/>
    </source>
</evidence>
<dbReference type="PANTHER" id="PTHR43335">
    <property type="entry name" value="ABC TRANSPORTER, ATP-BINDING PROTEIN"/>
    <property type="match status" value="1"/>
</dbReference>
<keyword evidence="4 6" id="KW-0067">ATP-binding</keyword>